<keyword evidence="1" id="KW-0479">Metal-binding</keyword>
<feature type="compositionally biased region" description="Acidic residues" evidence="2">
    <location>
        <begin position="170"/>
        <end position="185"/>
    </location>
</feature>
<accession>A0A9Q9ZKQ1</accession>
<name>A0A9Q9ZKQ1_CYPCA</name>
<dbReference type="OrthoDB" id="10069600at2759"/>
<evidence type="ECO:0000313" key="8">
    <source>
        <dbReference type="RefSeq" id="XP_042628403.1"/>
    </source>
</evidence>
<dbReference type="PROSITE" id="PS50157">
    <property type="entry name" value="ZINC_FINGER_C2H2_2"/>
    <property type="match status" value="1"/>
</dbReference>
<proteinExistence type="predicted"/>
<evidence type="ECO:0000259" key="3">
    <source>
        <dbReference type="PROSITE" id="PS50157"/>
    </source>
</evidence>
<evidence type="ECO:0000256" key="2">
    <source>
        <dbReference type="SAM" id="MobiDB-lite"/>
    </source>
</evidence>
<dbReference type="PROSITE" id="PS00028">
    <property type="entry name" value="ZINC_FINGER_C2H2_1"/>
    <property type="match status" value="1"/>
</dbReference>
<dbReference type="GeneID" id="109104813"/>
<dbReference type="RefSeq" id="XP_042628402.1">
    <property type="nucleotide sequence ID" value="XM_042772468.1"/>
</dbReference>
<sequence length="351" mass="39848">MSLALHKNAHPKQRFECGICGALFRCTWHLNGHMEKHQKDTMEVKPVVKMEETDEISIKEAIKYTDMRKTTLWDHSYCVSEQVATNDTCSATQKRINNDANSTNQASQIKTETERLPIIDKQNATFSFSSCLLSQSEQEHLSFRLKEENDIEDGLGETAAYEVAAEEEIGLTEDDGSTDTDDEVNPDSLPPGDTAYIPDVELSSDPDDSDSRSSSYSRHRKKKRRKKQTPDRKRPANRNLESVDIAEKFGFQSDSPFCCYGKFANLEKHMDDCKNKLRFACCLCSMVCENEVLLLKHMTEKHPSAGYICAYCHNVFPRQDGFKNHVCLRRPTGSINLPATPNPVTCRSFIR</sequence>
<evidence type="ECO:0000313" key="7">
    <source>
        <dbReference type="RefSeq" id="XP_042628402.1"/>
    </source>
</evidence>
<dbReference type="Proteomes" id="UP001155660">
    <property type="component" value="Chromosome A16"/>
</dbReference>
<keyword evidence="1" id="KW-0862">Zinc</keyword>
<reference evidence="4 5" key="1">
    <citation type="submission" date="2025-04" db="UniProtKB">
        <authorList>
            <consortium name="RefSeq"/>
        </authorList>
    </citation>
    <scope>IDENTIFICATION</scope>
    <source>
        <tissue evidence="4 5">Muscle</tissue>
    </source>
</reference>
<feature type="domain" description="C2H2-type" evidence="3">
    <location>
        <begin position="15"/>
        <end position="42"/>
    </location>
</feature>
<dbReference type="GO" id="GO:0008270">
    <property type="term" value="F:zinc ion binding"/>
    <property type="evidence" value="ECO:0007669"/>
    <property type="project" value="UniProtKB-KW"/>
</dbReference>
<evidence type="ECO:0000256" key="1">
    <source>
        <dbReference type="PROSITE-ProRule" id="PRU00042"/>
    </source>
</evidence>
<evidence type="ECO:0000313" key="4">
    <source>
        <dbReference type="RefSeq" id="XP_018973647.2"/>
    </source>
</evidence>
<dbReference type="SMART" id="SM00355">
    <property type="entry name" value="ZnF_C2H2"/>
    <property type="match status" value="3"/>
</dbReference>
<dbReference type="RefSeq" id="XP_018973650.2">
    <property type="nucleotide sequence ID" value="XM_019118105.2"/>
</dbReference>
<keyword evidence="1" id="KW-0863">Zinc-finger</keyword>
<protein>
    <submittedName>
        <fullName evidence="4 5">Uncharacterized protein LOC109104813</fullName>
    </submittedName>
</protein>
<dbReference type="InterPro" id="IPR013087">
    <property type="entry name" value="Znf_C2H2_type"/>
</dbReference>
<evidence type="ECO:0000313" key="5">
    <source>
        <dbReference type="RefSeq" id="XP_018973650.2"/>
    </source>
</evidence>
<feature type="region of interest" description="Disordered" evidence="2">
    <location>
        <begin position="170"/>
        <end position="239"/>
    </location>
</feature>
<dbReference type="AlphaFoldDB" id="A0A9Q9ZKQ1"/>
<dbReference type="KEGG" id="ccar:109104813"/>
<gene>
    <name evidence="4 5 6 7 8" type="primary">LOC109104813</name>
</gene>
<dbReference type="RefSeq" id="XP_018973647.2">
    <property type="nucleotide sequence ID" value="XM_019118102.2"/>
</dbReference>
<dbReference type="RefSeq" id="XP_042628403.1">
    <property type="nucleotide sequence ID" value="XM_042772469.1"/>
</dbReference>
<organism evidence="4">
    <name type="scientific">Cyprinus carpio</name>
    <name type="common">Common carp</name>
    <dbReference type="NCBI Taxonomy" id="7962"/>
    <lineage>
        <taxon>Eukaryota</taxon>
        <taxon>Metazoa</taxon>
        <taxon>Chordata</taxon>
        <taxon>Craniata</taxon>
        <taxon>Vertebrata</taxon>
        <taxon>Euteleostomi</taxon>
        <taxon>Actinopterygii</taxon>
        <taxon>Neopterygii</taxon>
        <taxon>Teleostei</taxon>
        <taxon>Ostariophysi</taxon>
        <taxon>Cypriniformes</taxon>
        <taxon>Cyprinidae</taxon>
        <taxon>Cyprininae</taxon>
        <taxon>Cyprinus</taxon>
    </lineage>
</organism>
<feature type="compositionally biased region" description="Basic residues" evidence="2">
    <location>
        <begin position="217"/>
        <end position="227"/>
    </location>
</feature>
<dbReference type="RefSeq" id="XP_018973654.2">
    <property type="nucleotide sequence ID" value="XM_019118109.2"/>
</dbReference>
<evidence type="ECO:0000313" key="6">
    <source>
        <dbReference type="RefSeq" id="XP_018973654.2"/>
    </source>
</evidence>